<evidence type="ECO:0000313" key="6">
    <source>
        <dbReference type="Proteomes" id="UP001604335"/>
    </source>
</evidence>
<evidence type="ECO:0000259" key="3">
    <source>
        <dbReference type="Pfam" id="PF00675"/>
    </source>
</evidence>
<comment type="similarity">
    <text evidence="1 2">Belongs to the peptidase M16 family.</text>
</comment>
<dbReference type="InterPro" id="IPR050361">
    <property type="entry name" value="MPP/UQCRC_Complex"/>
</dbReference>
<dbReference type="InterPro" id="IPR011765">
    <property type="entry name" value="Pept_M16_N"/>
</dbReference>
<organism evidence="5 6">
    <name type="scientific">Limnothrix redekei LRLZ20PSL1</name>
    <dbReference type="NCBI Taxonomy" id="3112953"/>
    <lineage>
        <taxon>Bacteria</taxon>
        <taxon>Bacillati</taxon>
        <taxon>Cyanobacteriota</taxon>
        <taxon>Cyanophyceae</taxon>
        <taxon>Pseudanabaenales</taxon>
        <taxon>Pseudanabaenaceae</taxon>
        <taxon>Limnothrix</taxon>
    </lineage>
</organism>
<gene>
    <name evidence="5" type="ORF">VPK24_02185</name>
</gene>
<protein>
    <submittedName>
        <fullName evidence="5">Pitrilysin family protein</fullName>
    </submittedName>
</protein>
<dbReference type="PANTHER" id="PTHR11851">
    <property type="entry name" value="METALLOPROTEASE"/>
    <property type="match status" value="1"/>
</dbReference>
<dbReference type="SUPFAM" id="SSF63411">
    <property type="entry name" value="LuxS/MPP-like metallohydrolase"/>
    <property type="match status" value="2"/>
</dbReference>
<accession>A0ABW7C5D1</accession>
<dbReference type="EMBL" id="JAZAQF010000012">
    <property type="protein sequence ID" value="MFG3816430.1"/>
    <property type="molecule type" value="Genomic_DNA"/>
</dbReference>
<dbReference type="Pfam" id="PF00675">
    <property type="entry name" value="Peptidase_M16"/>
    <property type="match status" value="1"/>
</dbReference>
<dbReference type="Proteomes" id="UP001604335">
    <property type="component" value="Unassembled WGS sequence"/>
</dbReference>
<evidence type="ECO:0000259" key="4">
    <source>
        <dbReference type="Pfam" id="PF05193"/>
    </source>
</evidence>
<dbReference type="PANTHER" id="PTHR11851:SF49">
    <property type="entry name" value="MITOCHONDRIAL-PROCESSING PEPTIDASE SUBUNIT ALPHA"/>
    <property type="match status" value="1"/>
</dbReference>
<feature type="domain" description="Peptidase M16 C-terminal" evidence="4">
    <location>
        <begin position="184"/>
        <end position="367"/>
    </location>
</feature>
<proteinExistence type="inferred from homology"/>
<evidence type="ECO:0000256" key="2">
    <source>
        <dbReference type="RuleBase" id="RU004447"/>
    </source>
</evidence>
<dbReference type="Gene3D" id="3.30.830.10">
    <property type="entry name" value="Metalloenzyme, LuxS/M16 peptidase-like"/>
    <property type="match status" value="2"/>
</dbReference>
<dbReference type="Pfam" id="PF05193">
    <property type="entry name" value="Peptidase_M16_C"/>
    <property type="match status" value="1"/>
</dbReference>
<evidence type="ECO:0000313" key="5">
    <source>
        <dbReference type="EMBL" id="MFG3816430.1"/>
    </source>
</evidence>
<dbReference type="PROSITE" id="PS00143">
    <property type="entry name" value="INSULINASE"/>
    <property type="match status" value="1"/>
</dbReference>
<reference evidence="6" key="1">
    <citation type="journal article" date="2024" name="Algal Res.">
        <title>Biochemical, toxicological and genomic investigation of a high-biomass producing Limnothrix strain isolated from Italian shallow drinking water reservoir.</title>
        <authorList>
            <person name="Simonazzi M."/>
            <person name="Shishido T.K."/>
            <person name="Delbaje E."/>
            <person name="Wahlsten M."/>
            <person name="Fewer D.P."/>
            <person name="Sivonen K."/>
            <person name="Pezzolesi L."/>
            <person name="Pistocchi R."/>
        </authorList>
    </citation>
    <scope>NUCLEOTIDE SEQUENCE [LARGE SCALE GENOMIC DNA]</scope>
    <source>
        <strain evidence="6">LRLZ20PSL1</strain>
    </source>
</reference>
<comment type="caution">
    <text evidence="5">The sequence shown here is derived from an EMBL/GenBank/DDBJ whole genome shotgun (WGS) entry which is preliminary data.</text>
</comment>
<keyword evidence="6" id="KW-1185">Reference proteome</keyword>
<name>A0ABW7C5D1_9CYAN</name>
<dbReference type="InterPro" id="IPR011249">
    <property type="entry name" value="Metalloenz_LuxS/M16"/>
</dbReference>
<evidence type="ECO:0000256" key="1">
    <source>
        <dbReference type="ARBA" id="ARBA00007261"/>
    </source>
</evidence>
<dbReference type="RefSeq" id="WP_393010322.1">
    <property type="nucleotide sequence ID" value="NZ_JAZAQF010000012.1"/>
</dbReference>
<sequence>MMSPSLFAPALPPIETVRTGPLIRRLDCGALAIVEQMPVEAVNLSLWVNAGSAIEPESINGMAHFLEHMVFKGSDRLALGEFEQRIEACGAVTNAATSQDYTQFYLTAAPQDFAALAPLQFDVALRPQLPAAEFDRERHVVLEEIRRSQDNPRRRTFQAVMNLAFETLPYHRPVLGPTEVIAHLDVQQMRDFHDRYYRPQSVTAVAVGNLPPEQLFEILETGFNEAWRDRDWSGLPVAAPSLIPELPFDRVERREIIDPSLQQARLIMLWRVPGLQDLRETYPLDVLAAVLGHGRTSRLVRDLREERRLVSKVSATNLTYRAQGTFYLAAHCEPEHLPELEARLQDHMARIGSEPVSMAEVDRVRARVANGFVFGNETPANRSNLYGYYQTLVGNLDAALRYPDAVRCLTPEDLQRAAQQYLNPQAYGLVILRPAAAQD</sequence>
<dbReference type="InterPro" id="IPR007863">
    <property type="entry name" value="Peptidase_M16_C"/>
</dbReference>
<dbReference type="InterPro" id="IPR001431">
    <property type="entry name" value="Pept_M16_Zn_BS"/>
</dbReference>
<feature type="domain" description="Peptidase M16 N-terminal" evidence="3">
    <location>
        <begin position="34"/>
        <end position="177"/>
    </location>
</feature>